<organism evidence="1 2">
    <name type="scientific">Polypedilum vanderplanki</name>
    <name type="common">Sleeping chironomid midge</name>
    <dbReference type="NCBI Taxonomy" id="319348"/>
    <lineage>
        <taxon>Eukaryota</taxon>
        <taxon>Metazoa</taxon>
        <taxon>Ecdysozoa</taxon>
        <taxon>Arthropoda</taxon>
        <taxon>Hexapoda</taxon>
        <taxon>Insecta</taxon>
        <taxon>Pterygota</taxon>
        <taxon>Neoptera</taxon>
        <taxon>Endopterygota</taxon>
        <taxon>Diptera</taxon>
        <taxon>Nematocera</taxon>
        <taxon>Chironomoidea</taxon>
        <taxon>Chironomidae</taxon>
        <taxon>Chironominae</taxon>
        <taxon>Polypedilum</taxon>
        <taxon>Polypedilum</taxon>
    </lineage>
</organism>
<name>A0A9J6CI49_POLVA</name>
<evidence type="ECO:0000313" key="1">
    <source>
        <dbReference type="EMBL" id="KAG5681544.1"/>
    </source>
</evidence>
<gene>
    <name evidence="1" type="ORF">PVAND_010965</name>
</gene>
<evidence type="ECO:0000313" key="2">
    <source>
        <dbReference type="Proteomes" id="UP001107558"/>
    </source>
</evidence>
<proteinExistence type="predicted"/>
<dbReference type="Proteomes" id="UP001107558">
    <property type="component" value="Chromosome 1"/>
</dbReference>
<protein>
    <submittedName>
        <fullName evidence="1">Uncharacterized protein</fullName>
    </submittedName>
</protein>
<reference evidence="1" key="1">
    <citation type="submission" date="2021-03" db="EMBL/GenBank/DDBJ databases">
        <title>Chromosome level genome of the anhydrobiotic midge Polypedilum vanderplanki.</title>
        <authorList>
            <person name="Yoshida Y."/>
            <person name="Kikawada T."/>
            <person name="Gusev O."/>
        </authorList>
    </citation>
    <scope>NUCLEOTIDE SEQUENCE</scope>
    <source>
        <strain evidence="1">NIAS01</strain>
        <tissue evidence="1">Whole body or cell culture</tissue>
    </source>
</reference>
<dbReference type="AlphaFoldDB" id="A0A9J6CI49"/>
<sequence>MICAQVEAEPPIAPQTSDIMHHDLVSLSNPTTTSVVANSAANIQSDLAAVTAANMCAITTQTPMMCEQNLLQIDAVSTQTPMLCEQNLLQIDAVNILPIATLDTNIENSTSATENTSLISNAVSDATAETQAVVKQMIATVTEQLLSENPTETQSTITSFISSTLVNDMVQAVSTEQAQQNQQQITDSQQQQIQEIIAQELLTPVTMINKDDNNGQAQNIQSNIITVAAATNTTRTLNQPFSPTPDFNLTTMSESDLISFINPSVFM</sequence>
<comment type="caution">
    <text evidence="1">The sequence shown here is derived from an EMBL/GenBank/DDBJ whole genome shotgun (WGS) entry which is preliminary data.</text>
</comment>
<dbReference type="EMBL" id="JADBJN010000001">
    <property type="protein sequence ID" value="KAG5681544.1"/>
    <property type="molecule type" value="Genomic_DNA"/>
</dbReference>
<accession>A0A9J6CI49</accession>
<keyword evidence="2" id="KW-1185">Reference proteome</keyword>